<feature type="non-terminal residue" evidence="2">
    <location>
        <position position="186"/>
    </location>
</feature>
<sequence length="186" mass="20009">MNDPAILILLLEQGDRSLEDHTTDFVLLANLTHDPDSCLCSFFQAGLNTATQAQLSEEGSRESLAAYVEWVLVSCNSPLTMDFADVDTSPTLDPEPSQPSPRFAEHEPEPTVDGEPEPGATNESSPSGATVLRIAPEPEPITSDQMREQASLYATVEVPVEREGTEESPAHCTSAEGELKQDLGLA</sequence>
<protein>
    <submittedName>
        <fullName evidence="2">Uncharacterized protein</fullName>
    </submittedName>
</protein>
<feature type="compositionally biased region" description="Basic and acidic residues" evidence="1">
    <location>
        <begin position="177"/>
        <end position="186"/>
    </location>
</feature>
<comment type="caution">
    <text evidence="2">The sequence shown here is derived from an EMBL/GenBank/DDBJ whole genome shotgun (WGS) entry which is preliminary data.</text>
</comment>
<organism evidence="2 3">
    <name type="scientific">Cirrhinus mrigala</name>
    <name type="common">Mrigala</name>
    <dbReference type="NCBI Taxonomy" id="683832"/>
    <lineage>
        <taxon>Eukaryota</taxon>
        <taxon>Metazoa</taxon>
        <taxon>Chordata</taxon>
        <taxon>Craniata</taxon>
        <taxon>Vertebrata</taxon>
        <taxon>Euteleostomi</taxon>
        <taxon>Actinopterygii</taxon>
        <taxon>Neopterygii</taxon>
        <taxon>Teleostei</taxon>
        <taxon>Ostariophysi</taxon>
        <taxon>Cypriniformes</taxon>
        <taxon>Cyprinidae</taxon>
        <taxon>Labeoninae</taxon>
        <taxon>Labeonini</taxon>
        <taxon>Cirrhinus</taxon>
    </lineage>
</organism>
<reference evidence="2 3" key="1">
    <citation type="submission" date="2024-05" db="EMBL/GenBank/DDBJ databases">
        <title>Genome sequencing and assembly of Indian major carp, Cirrhinus mrigala (Hamilton, 1822).</title>
        <authorList>
            <person name="Mohindra V."/>
            <person name="Chowdhury L.M."/>
            <person name="Lal K."/>
            <person name="Jena J.K."/>
        </authorList>
    </citation>
    <scope>NUCLEOTIDE SEQUENCE [LARGE SCALE GENOMIC DNA]</scope>
    <source>
        <strain evidence="2">CM1030</strain>
        <tissue evidence="2">Blood</tissue>
    </source>
</reference>
<accession>A0ABD0R477</accession>
<keyword evidence="3" id="KW-1185">Reference proteome</keyword>
<evidence type="ECO:0000313" key="3">
    <source>
        <dbReference type="Proteomes" id="UP001529510"/>
    </source>
</evidence>
<feature type="compositionally biased region" description="Basic and acidic residues" evidence="1">
    <location>
        <begin position="159"/>
        <end position="169"/>
    </location>
</feature>
<feature type="region of interest" description="Disordered" evidence="1">
    <location>
        <begin position="84"/>
        <end position="186"/>
    </location>
</feature>
<dbReference type="AlphaFoldDB" id="A0ABD0R477"/>
<name>A0ABD0R477_CIRMR</name>
<dbReference type="EMBL" id="JAMKFB020000005">
    <property type="protein sequence ID" value="KAL0193309.1"/>
    <property type="molecule type" value="Genomic_DNA"/>
</dbReference>
<proteinExistence type="predicted"/>
<evidence type="ECO:0000256" key="1">
    <source>
        <dbReference type="SAM" id="MobiDB-lite"/>
    </source>
</evidence>
<dbReference type="Proteomes" id="UP001529510">
    <property type="component" value="Unassembled WGS sequence"/>
</dbReference>
<gene>
    <name evidence="2" type="ORF">M9458_011605</name>
</gene>
<evidence type="ECO:0000313" key="2">
    <source>
        <dbReference type="EMBL" id="KAL0193309.1"/>
    </source>
</evidence>